<dbReference type="Pfam" id="PF02630">
    <property type="entry name" value="SCO1-SenC"/>
    <property type="match status" value="1"/>
</dbReference>
<protein>
    <recommendedName>
        <fullName evidence="6">Thioredoxin domain-containing protein</fullName>
    </recommendedName>
</protein>
<dbReference type="InterPro" id="IPR036249">
    <property type="entry name" value="Thioredoxin-like_sf"/>
</dbReference>
<evidence type="ECO:0000256" key="3">
    <source>
        <dbReference type="PIRSR" id="PIRSR603782-1"/>
    </source>
</evidence>
<dbReference type="SUPFAM" id="SSF52833">
    <property type="entry name" value="Thioredoxin-like"/>
    <property type="match status" value="1"/>
</dbReference>
<evidence type="ECO:0000259" key="6">
    <source>
        <dbReference type="PROSITE" id="PS51352"/>
    </source>
</evidence>
<accession>A0A916VTQ9</accession>
<sequence>MTNVRIILWSIVAVAIAIVGGFWISERGQLPVAATRLPAAETVLADFELTDHNGMVQTDEDFRGRWMLVFFGFTNCPDVCPMGLATIAQVMDDLGAEGEAVQPLFITVDPERDTPSVLANYIPQFGPSILGLSGPQEQTQQTAKAFKVYYQRNEDESAPDGYTMGHTSSFLLFDPQGEFVRIYEYDLDPSQIASDLQQRIGS</sequence>
<organism evidence="7 8">
    <name type="scientific">Neptunicoccus cionae</name>
    <dbReference type="NCBI Taxonomy" id="2035344"/>
    <lineage>
        <taxon>Bacteria</taxon>
        <taxon>Pseudomonadati</taxon>
        <taxon>Pseudomonadota</taxon>
        <taxon>Alphaproteobacteria</taxon>
        <taxon>Rhodobacterales</taxon>
        <taxon>Paracoccaceae</taxon>
        <taxon>Neptunicoccus</taxon>
    </lineage>
</organism>
<keyword evidence="4" id="KW-1015">Disulfide bond</keyword>
<dbReference type="FunFam" id="3.40.30.10:FF:000013">
    <property type="entry name" value="Blast:Protein SCO1 homolog, mitochondrial"/>
    <property type="match status" value="1"/>
</dbReference>
<dbReference type="InterPro" id="IPR013766">
    <property type="entry name" value="Thioredoxin_domain"/>
</dbReference>
<dbReference type="PROSITE" id="PS51352">
    <property type="entry name" value="THIOREDOXIN_2"/>
    <property type="match status" value="1"/>
</dbReference>
<keyword evidence="8" id="KW-1185">Reference proteome</keyword>
<keyword evidence="5" id="KW-1133">Transmembrane helix</keyword>
<keyword evidence="2 3" id="KW-0186">Copper</keyword>
<evidence type="ECO:0000313" key="8">
    <source>
        <dbReference type="Proteomes" id="UP000628017"/>
    </source>
</evidence>
<comment type="similarity">
    <text evidence="1">Belongs to the SCO1/2 family.</text>
</comment>
<dbReference type="PANTHER" id="PTHR12151:SF25">
    <property type="entry name" value="LINALOOL DEHYDRATASE_ISOMERASE DOMAIN-CONTAINING PROTEIN"/>
    <property type="match status" value="1"/>
</dbReference>
<feature type="transmembrane region" description="Helical" evidence="5">
    <location>
        <begin position="6"/>
        <end position="24"/>
    </location>
</feature>
<gene>
    <name evidence="7" type="ORF">GCM10011498_36910</name>
</gene>
<evidence type="ECO:0000256" key="4">
    <source>
        <dbReference type="PIRSR" id="PIRSR603782-2"/>
    </source>
</evidence>
<keyword evidence="5" id="KW-0472">Membrane</keyword>
<evidence type="ECO:0000256" key="5">
    <source>
        <dbReference type="SAM" id="Phobius"/>
    </source>
</evidence>
<feature type="disulfide bond" description="Redox-active" evidence="4">
    <location>
        <begin position="76"/>
        <end position="80"/>
    </location>
</feature>
<evidence type="ECO:0000256" key="1">
    <source>
        <dbReference type="ARBA" id="ARBA00010996"/>
    </source>
</evidence>
<feature type="binding site" evidence="3">
    <location>
        <position position="80"/>
    </location>
    <ligand>
        <name>Cu cation</name>
        <dbReference type="ChEBI" id="CHEBI:23378"/>
    </ligand>
</feature>
<feature type="binding site" evidence="3">
    <location>
        <position position="166"/>
    </location>
    <ligand>
        <name>Cu cation</name>
        <dbReference type="ChEBI" id="CHEBI:23378"/>
    </ligand>
</feature>
<dbReference type="InterPro" id="IPR003782">
    <property type="entry name" value="SCO1/SenC"/>
</dbReference>
<keyword evidence="3" id="KW-0479">Metal-binding</keyword>
<keyword evidence="5" id="KW-0812">Transmembrane</keyword>
<feature type="binding site" evidence="3">
    <location>
        <position position="76"/>
    </location>
    <ligand>
        <name>Cu cation</name>
        <dbReference type="ChEBI" id="CHEBI:23378"/>
    </ligand>
</feature>
<comment type="caution">
    <text evidence="7">The sequence shown here is derived from an EMBL/GenBank/DDBJ whole genome shotgun (WGS) entry which is preliminary data.</text>
</comment>
<evidence type="ECO:0000313" key="7">
    <source>
        <dbReference type="EMBL" id="GGA32322.1"/>
    </source>
</evidence>
<evidence type="ECO:0000256" key="2">
    <source>
        <dbReference type="ARBA" id="ARBA00023008"/>
    </source>
</evidence>
<dbReference type="PANTHER" id="PTHR12151">
    <property type="entry name" value="ELECTRON TRANSPORT PROTIN SCO1/SENC FAMILY MEMBER"/>
    <property type="match status" value="1"/>
</dbReference>
<dbReference type="RefSeq" id="WP_188678719.1">
    <property type="nucleotide sequence ID" value="NZ_BMKA01000009.1"/>
</dbReference>
<dbReference type="Gene3D" id="3.40.30.10">
    <property type="entry name" value="Glutaredoxin"/>
    <property type="match status" value="1"/>
</dbReference>
<dbReference type="GO" id="GO:0046872">
    <property type="term" value="F:metal ion binding"/>
    <property type="evidence" value="ECO:0007669"/>
    <property type="project" value="UniProtKB-KW"/>
</dbReference>
<dbReference type="CDD" id="cd02968">
    <property type="entry name" value="SCO"/>
    <property type="match status" value="1"/>
</dbReference>
<name>A0A916VTQ9_9RHOB</name>
<dbReference type="AlphaFoldDB" id="A0A916VTQ9"/>
<dbReference type="Proteomes" id="UP000628017">
    <property type="component" value="Unassembled WGS sequence"/>
</dbReference>
<reference evidence="7" key="2">
    <citation type="submission" date="2020-09" db="EMBL/GenBank/DDBJ databases">
        <authorList>
            <person name="Sun Q."/>
            <person name="Zhou Y."/>
        </authorList>
    </citation>
    <scope>NUCLEOTIDE SEQUENCE</scope>
    <source>
        <strain evidence="7">CGMCC 1.15880</strain>
    </source>
</reference>
<proteinExistence type="inferred from homology"/>
<feature type="domain" description="Thioredoxin" evidence="6">
    <location>
        <begin position="38"/>
        <end position="202"/>
    </location>
</feature>
<dbReference type="EMBL" id="BMKA01000009">
    <property type="protein sequence ID" value="GGA32322.1"/>
    <property type="molecule type" value="Genomic_DNA"/>
</dbReference>
<reference evidence="7" key="1">
    <citation type="journal article" date="2014" name="Int. J. Syst. Evol. Microbiol.">
        <title>Complete genome sequence of Corynebacterium casei LMG S-19264T (=DSM 44701T), isolated from a smear-ripened cheese.</title>
        <authorList>
            <consortium name="US DOE Joint Genome Institute (JGI-PGF)"/>
            <person name="Walter F."/>
            <person name="Albersmeier A."/>
            <person name="Kalinowski J."/>
            <person name="Ruckert C."/>
        </authorList>
    </citation>
    <scope>NUCLEOTIDE SEQUENCE</scope>
    <source>
        <strain evidence="7">CGMCC 1.15880</strain>
    </source>
</reference>